<sequence>MFWFLLIALVVVVGAVTLAVVGGGDGGALAEAPPDRLDDALPADRPLGRADVEALRLPMTVRGYRMADVDDVLGRLGAELAERDARIAELETALAGARASAHGGAGPLERPGGFPPGDTAAPGLPPHDTAPPGLPRDLPPPGPPAHDLPTHDLSPHDPPPHHPPLPDTPPRRPDGEGA</sequence>
<protein>
    <recommendedName>
        <fullName evidence="4">DivIVA domain-containing protein</fullName>
    </recommendedName>
</protein>
<evidence type="ECO:0000256" key="1">
    <source>
        <dbReference type="SAM" id="MobiDB-lite"/>
    </source>
</evidence>
<reference evidence="3" key="1">
    <citation type="journal article" date="2019" name="Int. J. Syst. Evol. Microbiol.">
        <title>The Global Catalogue of Microorganisms (GCM) 10K type strain sequencing project: providing services to taxonomists for standard genome sequencing and annotation.</title>
        <authorList>
            <consortium name="The Broad Institute Genomics Platform"/>
            <consortium name="The Broad Institute Genome Sequencing Center for Infectious Disease"/>
            <person name="Wu L."/>
            <person name="Ma J."/>
        </authorList>
    </citation>
    <scope>NUCLEOTIDE SEQUENCE [LARGE SCALE GENOMIC DNA]</scope>
    <source>
        <strain evidence="3">JCM 4316</strain>
    </source>
</reference>
<keyword evidence="3" id="KW-1185">Reference proteome</keyword>
<dbReference type="InterPro" id="IPR019933">
    <property type="entry name" value="DivIVA_domain"/>
</dbReference>
<name>A0ABP5U720_9ACTN</name>
<dbReference type="NCBIfam" id="TIGR03544">
    <property type="entry name" value="DivI1A_domain"/>
    <property type="match status" value="1"/>
</dbReference>
<evidence type="ECO:0008006" key="4">
    <source>
        <dbReference type="Google" id="ProtNLM"/>
    </source>
</evidence>
<comment type="caution">
    <text evidence="2">The sequence shown here is derived from an EMBL/GenBank/DDBJ whole genome shotgun (WGS) entry which is preliminary data.</text>
</comment>
<evidence type="ECO:0000313" key="2">
    <source>
        <dbReference type="EMBL" id="GAA2370577.1"/>
    </source>
</evidence>
<gene>
    <name evidence="2" type="ORF">GCM10010246_75820</name>
</gene>
<feature type="compositionally biased region" description="Basic and acidic residues" evidence="1">
    <location>
        <begin position="148"/>
        <end position="160"/>
    </location>
</feature>
<dbReference type="EMBL" id="BAAASD010000054">
    <property type="protein sequence ID" value="GAA2370577.1"/>
    <property type="molecule type" value="Genomic_DNA"/>
</dbReference>
<accession>A0ABP5U720</accession>
<proteinExistence type="predicted"/>
<evidence type="ECO:0000313" key="3">
    <source>
        <dbReference type="Proteomes" id="UP001500253"/>
    </source>
</evidence>
<organism evidence="2 3">
    <name type="scientific">Streptomyces cuspidosporus</name>
    <dbReference type="NCBI Taxonomy" id="66882"/>
    <lineage>
        <taxon>Bacteria</taxon>
        <taxon>Bacillati</taxon>
        <taxon>Actinomycetota</taxon>
        <taxon>Actinomycetes</taxon>
        <taxon>Kitasatosporales</taxon>
        <taxon>Streptomycetaceae</taxon>
        <taxon>Streptomyces</taxon>
    </lineage>
</organism>
<feature type="compositionally biased region" description="Basic and acidic residues" evidence="1">
    <location>
        <begin position="169"/>
        <end position="178"/>
    </location>
</feature>
<feature type="compositionally biased region" description="Pro residues" evidence="1">
    <location>
        <begin position="123"/>
        <end position="146"/>
    </location>
</feature>
<dbReference type="Proteomes" id="UP001500253">
    <property type="component" value="Unassembled WGS sequence"/>
</dbReference>
<feature type="region of interest" description="Disordered" evidence="1">
    <location>
        <begin position="94"/>
        <end position="178"/>
    </location>
</feature>